<gene>
    <name evidence="1" type="ORF">DGG96_13520</name>
    <name evidence="2" type="ORF">ELY20_02710</name>
</gene>
<evidence type="ECO:0000313" key="4">
    <source>
        <dbReference type="Proteomes" id="UP000287374"/>
    </source>
</evidence>
<dbReference type="Proteomes" id="UP000247152">
    <property type="component" value="Unassembled WGS sequence"/>
</dbReference>
<keyword evidence="4" id="KW-1185">Reference proteome</keyword>
<dbReference type="Proteomes" id="UP000287374">
    <property type="component" value="Unassembled WGS sequence"/>
</dbReference>
<reference evidence="2 4" key="2">
    <citation type="submission" date="2018-12" db="EMBL/GenBank/DDBJ databases">
        <title>Legionella sp,whole genome shotgun sequence.</title>
        <authorList>
            <person name="Wu H."/>
        </authorList>
    </citation>
    <scope>NUCLEOTIDE SEQUENCE [LARGE SCALE GENOMIC DNA]</scope>
    <source>
        <strain evidence="4">km489</strain>
        <strain evidence="2">Km489</strain>
    </source>
</reference>
<evidence type="ECO:0000313" key="1">
    <source>
        <dbReference type="EMBL" id="PWY55249.1"/>
    </source>
</evidence>
<name>A0A317U1K4_9GAMM</name>
<evidence type="ECO:0000313" key="3">
    <source>
        <dbReference type="Proteomes" id="UP000247152"/>
    </source>
</evidence>
<protein>
    <submittedName>
        <fullName evidence="1">Uncharacterized protein</fullName>
    </submittedName>
</protein>
<proteinExistence type="predicted"/>
<comment type="caution">
    <text evidence="1">The sequence shown here is derived from an EMBL/GenBank/DDBJ whole genome shotgun (WGS) entry which is preliminary data.</text>
</comment>
<dbReference type="AlphaFoldDB" id="A0A317U1K4"/>
<dbReference type="EMBL" id="QHJG01000021">
    <property type="protein sequence ID" value="PWY55249.1"/>
    <property type="molecule type" value="Genomic_DNA"/>
</dbReference>
<dbReference type="EMBL" id="RZGX01000003">
    <property type="protein sequence ID" value="RUR25540.1"/>
    <property type="molecule type" value="Genomic_DNA"/>
</dbReference>
<sequence length="34" mass="3775">MLASKRNATIYVGSTSDLIRRHVLAGQRAYILLS</sequence>
<organism evidence="1 3">
    <name type="scientific">Legionella qingyii</name>
    <dbReference type="NCBI Taxonomy" id="2184757"/>
    <lineage>
        <taxon>Bacteria</taxon>
        <taxon>Pseudomonadati</taxon>
        <taxon>Pseudomonadota</taxon>
        <taxon>Gammaproteobacteria</taxon>
        <taxon>Legionellales</taxon>
        <taxon>Legionellaceae</taxon>
        <taxon>Legionella</taxon>
    </lineage>
</organism>
<accession>A0A317U1K4</accession>
<reference evidence="1 3" key="1">
    <citation type="submission" date="2018-05" db="EMBL/GenBank/DDBJ databases">
        <title>Legionella qingyii sp.nov., whole genome shotgun sequence.</title>
        <authorList>
            <person name="Wu H."/>
            <person name="Zhu Q."/>
            <person name="Hu C."/>
        </authorList>
    </citation>
    <scope>NUCLEOTIDE SEQUENCE [LARGE SCALE GENOMIC DNA]</scope>
    <source>
        <strain evidence="1 3">HEB18</strain>
    </source>
</reference>
<evidence type="ECO:0000313" key="2">
    <source>
        <dbReference type="EMBL" id="RUR25540.1"/>
    </source>
</evidence>